<sequence length="453" mass="47904">MAMNQSVTIGVAALLIGGVGGFIAGKSGGSDAAGDSASVERDAKFRREASAVHQDGTAPESRARSIKEALREPGQLARLQSLVDLYEGMSLEELAAAADSLDDLPMADRIMASILLFSRWGEADPQGALAYSETMGFGGMFARPTILRSWASVDPVNAAKYYAEHPNEFNGPGGRRGPGGEGGADLVAREWAKLDPDAAMAWANSLEGDDKGSAMISIVGEVAATDPAKAATMAATLTGDDQMRAYGEIAQKWAAEDFSAAESWIQTLSGEAKDRAMSEAVQVLARTDPDAAAAKLASISEGGARDRAVAILAGEMAQEDPAAAASWLGNQQTGDYGDAMRRIMTNWTAQDSAGALSFIEAQPVGEIRDSATQTYLWQNQDVEPSQAMSLAEAITDERNRDRTIGMTARRWMETDETAARAYVESSDLLSDRAKQRILDGRGGPGWGGRGRGR</sequence>
<evidence type="ECO:0000256" key="1">
    <source>
        <dbReference type="SAM" id="MobiDB-lite"/>
    </source>
</evidence>
<dbReference type="EMBL" id="BAABRI010000017">
    <property type="protein sequence ID" value="GAA5483809.1"/>
    <property type="molecule type" value="Genomic_DNA"/>
</dbReference>
<accession>A0ABP9UUV5</accession>
<comment type="caution">
    <text evidence="2">The sequence shown here is derived from an EMBL/GenBank/DDBJ whole genome shotgun (WGS) entry which is preliminary data.</text>
</comment>
<evidence type="ECO:0000313" key="2">
    <source>
        <dbReference type="EMBL" id="GAA5483809.1"/>
    </source>
</evidence>
<dbReference type="Proteomes" id="UP001476282">
    <property type="component" value="Unassembled WGS sequence"/>
</dbReference>
<keyword evidence="3" id="KW-1185">Reference proteome</keyword>
<gene>
    <name evidence="2" type="ORF">Hsar01_03043</name>
</gene>
<organism evidence="2 3">
    <name type="scientific">Haloferula sargassicola</name>
    <dbReference type="NCBI Taxonomy" id="490096"/>
    <lineage>
        <taxon>Bacteria</taxon>
        <taxon>Pseudomonadati</taxon>
        <taxon>Verrucomicrobiota</taxon>
        <taxon>Verrucomicrobiia</taxon>
        <taxon>Verrucomicrobiales</taxon>
        <taxon>Verrucomicrobiaceae</taxon>
        <taxon>Haloferula</taxon>
    </lineage>
</organism>
<reference evidence="2 3" key="1">
    <citation type="submission" date="2024-02" db="EMBL/GenBank/DDBJ databases">
        <title>Haloferula sargassicola NBRC 104335.</title>
        <authorList>
            <person name="Ichikawa N."/>
            <person name="Katano-Makiyama Y."/>
            <person name="Hidaka K."/>
        </authorList>
    </citation>
    <scope>NUCLEOTIDE SEQUENCE [LARGE SCALE GENOMIC DNA]</scope>
    <source>
        <strain evidence="2 3">NBRC 104335</strain>
    </source>
</reference>
<feature type="region of interest" description="Disordered" evidence="1">
    <location>
        <begin position="434"/>
        <end position="453"/>
    </location>
</feature>
<proteinExistence type="predicted"/>
<evidence type="ECO:0000313" key="3">
    <source>
        <dbReference type="Proteomes" id="UP001476282"/>
    </source>
</evidence>
<feature type="compositionally biased region" description="Gly residues" evidence="1">
    <location>
        <begin position="440"/>
        <end position="453"/>
    </location>
</feature>
<protein>
    <submittedName>
        <fullName evidence="2">Uncharacterized protein</fullName>
    </submittedName>
</protein>
<name>A0ABP9UUV5_9BACT</name>